<keyword evidence="4" id="KW-1185">Reference proteome</keyword>
<dbReference type="OrthoDB" id="951410at2"/>
<accession>A0A5J4G2Z9</accession>
<name>A0A5J4G2Z9_9FLAO</name>
<feature type="chain" id="PRO_5023865589" evidence="1">
    <location>
        <begin position="20"/>
        <end position="189"/>
    </location>
</feature>
<dbReference type="RefSeq" id="WP_151895198.1">
    <property type="nucleotide sequence ID" value="NZ_BKCF01000007.1"/>
</dbReference>
<dbReference type="PANTHER" id="PTHR34406">
    <property type="entry name" value="PROTEIN YCEI"/>
    <property type="match status" value="1"/>
</dbReference>
<dbReference type="SMART" id="SM00867">
    <property type="entry name" value="YceI"/>
    <property type="match status" value="1"/>
</dbReference>
<feature type="signal peptide" evidence="1">
    <location>
        <begin position="1"/>
        <end position="19"/>
    </location>
</feature>
<evidence type="ECO:0000259" key="2">
    <source>
        <dbReference type="SMART" id="SM00867"/>
    </source>
</evidence>
<sequence length="189" mass="20442">MKTAVKSILILAVAVGATAFTNNTMKKISVSESTIEWTGKKVLGSHTGTINLKEGSLEMEGSTLTGGMFVVDMTSINVTDLKAGEGKEKLEGHLKSEDFFGTDNHPTATLVFTSVKAMNGGYKVTGNMTIKETTEPITFDLKMEDNQATTSLKIDRTKYGVRYGSGSFFDNLGDNTISDNFDLNVTLKF</sequence>
<dbReference type="InterPro" id="IPR007372">
    <property type="entry name" value="Lipid/polyisoprenoid-bd_YceI"/>
</dbReference>
<dbReference type="EMBL" id="BKCF01000007">
    <property type="protein sequence ID" value="GEQ87279.1"/>
    <property type="molecule type" value="Genomic_DNA"/>
</dbReference>
<evidence type="ECO:0000313" key="4">
    <source>
        <dbReference type="Proteomes" id="UP000326994"/>
    </source>
</evidence>
<comment type="caution">
    <text evidence="3">The sequence shown here is derived from an EMBL/GenBank/DDBJ whole genome shotgun (WGS) entry which is preliminary data.</text>
</comment>
<proteinExistence type="predicted"/>
<dbReference type="InterPro" id="IPR036761">
    <property type="entry name" value="TTHA0802/YceI-like_sf"/>
</dbReference>
<evidence type="ECO:0000313" key="3">
    <source>
        <dbReference type="EMBL" id="GEQ87279.1"/>
    </source>
</evidence>
<dbReference type="PANTHER" id="PTHR34406:SF1">
    <property type="entry name" value="PROTEIN YCEI"/>
    <property type="match status" value="1"/>
</dbReference>
<dbReference type="Gene3D" id="2.40.128.110">
    <property type="entry name" value="Lipid/polyisoprenoid-binding, YceI-like"/>
    <property type="match status" value="1"/>
</dbReference>
<protein>
    <submittedName>
        <fullName evidence="3">Lipid-binding protein</fullName>
    </submittedName>
</protein>
<dbReference type="AlphaFoldDB" id="A0A5J4G2Z9"/>
<reference evidence="3 4" key="1">
    <citation type="submission" date="2019-08" db="EMBL/GenBank/DDBJ databases">
        <title>Ulvibacter marinistellae sp. nov., isolated from a starfish, Patiria pectinifera.</title>
        <authorList>
            <person name="Kawano K."/>
            <person name="Ushijima N."/>
            <person name="Kihara M."/>
            <person name="Itoh H."/>
        </authorList>
    </citation>
    <scope>NUCLEOTIDE SEQUENCE [LARGE SCALE GENOMIC DNA]</scope>
    <source>
        <strain evidence="3 4">KK4</strain>
    </source>
</reference>
<dbReference type="Proteomes" id="UP000326994">
    <property type="component" value="Unassembled WGS sequence"/>
</dbReference>
<feature type="domain" description="Lipid/polyisoprenoid-binding YceI-like" evidence="2">
    <location>
        <begin position="25"/>
        <end position="188"/>
    </location>
</feature>
<dbReference type="SUPFAM" id="SSF101874">
    <property type="entry name" value="YceI-like"/>
    <property type="match status" value="1"/>
</dbReference>
<dbReference type="Pfam" id="PF04264">
    <property type="entry name" value="YceI"/>
    <property type="match status" value="1"/>
</dbReference>
<organism evidence="3 4">
    <name type="scientific">Patiriisocius marinistellae</name>
    <dbReference type="NCBI Taxonomy" id="2494560"/>
    <lineage>
        <taxon>Bacteria</taxon>
        <taxon>Pseudomonadati</taxon>
        <taxon>Bacteroidota</taxon>
        <taxon>Flavobacteriia</taxon>
        <taxon>Flavobacteriales</taxon>
        <taxon>Flavobacteriaceae</taxon>
        <taxon>Patiriisocius</taxon>
    </lineage>
</organism>
<evidence type="ECO:0000256" key="1">
    <source>
        <dbReference type="SAM" id="SignalP"/>
    </source>
</evidence>
<keyword evidence="1" id="KW-0732">Signal</keyword>
<gene>
    <name evidence="3" type="primary">yceI_2</name>
    <name evidence="3" type="ORF">ULMS_27870</name>
</gene>